<accession>A0A834T8E1</accession>
<evidence type="ECO:0000313" key="2">
    <source>
        <dbReference type="EMBL" id="KAF7817583.1"/>
    </source>
</evidence>
<proteinExistence type="predicted"/>
<dbReference type="EMBL" id="JAAIUW010000009">
    <property type="protein sequence ID" value="KAF7817583.1"/>
    <property type="molecule type" value="Genomic_DNA"/>
</dbReference>
<dbReference type="AlphaFoldDB" id="A0A834T8E1"/>
<feature type="transmembrane region" description="Helical" evidence="1">
    <location>
        <begin position="6"/>
        <end position="26"/>
    </location>
</feature>
<reference evidence="2" key="1">
    <citation type="submission" date="2020-09" db="EMBL/GenBank/DDBJ databases">
        <title>Genome-Enabled Discovery of Anthraquinone Biosynthesis in Senna tora.</title>
        <authorList>
            <person name="Kang S.-H."/>
            <person name="Pandey R.P."/>
            <person name="Lee C.-M."/>
            <person name="Sim J.-S."/>
            <person name="Jeong J.-T."/>
            <person name="Choi B.-S."/>
            <person name="Jung M."/>
            <person name="Ginzburg D."/>
            <person name="Zhao K."/>
            <person name="Won S.Y."/>
            <person name="Oh T.-J."/>
            <person name="Yu Y."/>
            <person name="Kim N.-H."/>
            <person name="Lee O.R."/>
            <person name="Lee T.-H."/>
            <person name="Bashyal P."/>
            <person name="Kim T.-S."/>
            <person name="Lee W.-H."/>
            <person name="Kawkins C."/>
            <person name="Kim C.-K."/>
            <person name="Kim J.S."/>
            <person name="Ahn B.O."/>
            <person name="Rhee S.Y."/>
            <person name="Sohng J.K."/>
        </authorList>
    </citation>
    <scope>NUCLEOTIDE SEQUENCE</scope>
    <source>
        <tissue evidence="2">Leaf</tissue>
    </source>
</reference>
<comment type="caution">
    <text evidence="2">The sequence shown here is derived from an EMBL/GenBank/DDBJ whole genome shotgun (WGS) entry which is preliminary data.</text>
</comment>
<sequence>MSERTLVPIFLFWAFLTIITPTLILLTENSKADFDLNGN</sequence>
<name>A0A834T8E1_9FABA</name>
<protein>
    <submittedName>
        <fullName evidence="2">Putative transmembrane protein</fullName>
    </submittedName>
</protein>
<evidence type="ECO:0000256" key="1">
    <source>
        <dbReference type="SAM" id="Phobius"/>
    </source>
</evidence>
<dbReference type="Proteomes" id="UP000634136">
    <property type="component" value="Unassembled WGS sequence"/>
</dbReference>
<keyword evidence="1" id="KW-0472">Membrane</keyword>
<keyword evidence="1 2" id="KW-0812">Transmembrane</keyword>
<dbReference type="PANTHER" id="PTHR38396:SF1">
    <property type="entry name" value="TRANSMEMBRANE PROTEIN"/>
    <property type="match status" value="1"/>
</dbReference>
<evidence type="ECO:0000313" key="3">
    <source>
        <dbReference type="Proteomes" id="UP000634136"/>
    </source>
</evidence>
<keyword evidence="1" id="KW-1133">Transmembrane helix</keyword>
<organism evidence="2 3">
    <name type="scientific">Senna tora</name>
    <dbReference type="NCBI Taxonomy" id="362788"/>
    <lineage>
        <taxon>Eukaryota</taxon>
        <taxon>Viridiplantae</taxon>
        <taxon>Streptophyta</taxon>
        <taxon>Embryophyta</taxon>
        <taxon>Tracheophyta</taxon>
        <taxon>Spermatophyta</taxon>
        <taxon>Magnoliopsida</taxon>
        <taxon>eudicotyledons</taxon>
        <taxon>Gunneridae</taxon>
        <taxon>Pentapetalae</taxon>
        <taxon>rosids</taxon>
        <taxon>fabids</taxon>
        <taxon>Fabales</taxon>
        <taxon>Fabaceae</taxon>
        <taxon>Caesalpinioideae</taxon>
        <taxon>Cassia clade</taxon>
        <taxon>Senna</taxon>
    </lineage>
</organism>
<keyword evidence="3" id="KW-1185">Reference proteome</keyword>
<dbReference type="PANTHER" id="PTHR38396">
    <property type="entry name" value="TRANSMEMBRANE PROTEIN"/>
    <property type="match status" value="1"/>
</dbReference>
<gene>
    <name evidence="2" type="ORF">G2W53_031552</name>
</gene>